<dbReference type="EMBL" id="MU970145">
    <property type="protein sequence ID" value="KAK9320093.1"/>
    <property type="molecule type" value="Genomic_DNA"/>
</dbReference>
<name>A0ACC3TIZ6_9ASCO</name>
<organism evidence="1 2">
    <name type="scientific">Lipomyces orientalis</name>
    <dbReference type="NCBI Taxonomy" id="1233043"/>
    <lineage>
        <taxon>Eukaryota</taxon>
        <taxon>Fungi</taxon>
        <taxon>Dikarya</taxon>
        <taxon>Ascomycota</taxon>
        <taxon>Saccharomycotina</taxon>
        <taxon>Lipomycetes</taxon>
        <taxon>Lipomycetales</taxon>
        <taxon>Lipomycetaceae</taxon>
        <taxon>Lipomyces</taxon>
    </lineage>
</organism>
<gene>
    <name evidence="1" type="ORF">V1517DRAFT_330461</name>
</gene>
<comment type="caution">
    <text evidence="1">The sequence shown here is derived from an EMBL/GenBank/DDBJ whole genome shotgun (WGS) entry which is preliminary data.</text>
</comment>
<protein>
    <submittedName>
        <fullName evidence="1">Uncharacterized protein</fullName>
    </submittedName>
</protein>
<keyword evidence="2" id="KW-1185">Reference proteome</keyword>
<evidence type="ECO:0000313" key="2">
    <source>
        <dbReference type="Proteomes" id="UP001489719"/>
    </source>
</evidence>
<evidence type="ECO:0000313" key="1">
    <source>
        <dbReference type="EMBL" id="KAK9320093.1"/>
    </source>
</evidence>
<accession>A0ACC3TIZ6</accession>
<sequence>MSLKQRGTRPIASVPQAKDLGQDVAGSENGVDNRSQRSASSDSIGHLSRIATIAPTSYRRYSRSATTRAQSLSLCLQFTRTLSAGSDLHSSPSLGSPTSTLMSPDIGDNLNEFVLELVGEAVKGPEYVDKTINLDTVMLGQRIISIRNLTGEIAGKWVLTAEALTEVVHTLFKRWTWRNDQPYDDAYANVVHTVLSVCLMRGICPWPEKTDRVAIYAQLADLETCYYLRNTSTVLIRELVIATRPRESTNFVRRIIEVAADKSRGFDHEALIRVISTKSIFDSWIERLVVIEEALRTPTDRFIDFVIDIISELTGISGKPDTDHKTGGNRIRDITTDIADGTKLSGTGRKDALIMGLLRCVRSSLSKAYSSAGRTSLTKFSRVLLNRSIQTDHVFALLDALDDPPKTDLTDIWPAPISEADIVVHDGPDRKATSYEVLQEAVKTSNKKIVSDLRQLVTCPLLNDIGEDMVNVSCGHYFSRKMIEPWLAQTAQCPLCRRIGVTLQGPALWVDGVLDVIKGIEQNFSVSDCIKAKDDAKVVVGIYMSHAATVVGVKYDFLTEIVLIKDWATDASFAIPSVVYLNDDTADRVVGWGGGPAPSECRVQHIFSKPHSVALISSFLSALLPKIMSYLNSGMVPTLRIDDNVKYIFGIPDALCPGEHSDNIFLRALDSAGWNLSAVEIVAETKCAAIFALDSNAGGIRRPNQVLHALFWDYFGVSQRVYKLCPEDRFGIWQASRSDRADHEVFILSEIESRIEKAIRAKAETQAEGGRFNSDRILDAVQTQLAGRVHDDDLFECVPVSKAGPPKLMVSSDASYFYHNRLYDDLMRTVFYAKTVWLQLDIPPPPPPPPTEGPTSNLVPPRNCLSELESPAECVVDTNPSEILIDSEGMLITVSRFEVARCMKAAAMKALESVPRVMQSTSPSDRLSLVVFGPCADDAGLMKQLADWLNSDTFAQRRPEYTITVGNKEPSAWTSIADKGNAYDNSYITGKSSSQIAIDGLWIACKMVMADEA</sequence>
<proteinExistence type="predicted"/>
<reference evidence="2" key="1">
    <citation type="journal article" date="2024" name="Front. Bioeng. Biotechnol.">
        <title>Genome-scale model development and genomic sequencing of the oleaginous clade Lipomyces.</title>
        <authorList>
            <person name="Czajka J.J."/>
            <person name="Han Y."/>
            <person name="Kim J."/>
            <person name="Mondo S.J."/>
            <person name="Hofstad B.A."/>
            <person name="Robles A."/>
            <person name="Haridas S."/>
            <person name="Riley R."/>
            <person name="LaButti K."/>
            <person name="Pangilinan J."/>
            <person name="Andreopoulos W."/>
            <person name="Lipzen A."/>
            <person name="Yan J."/>
            <person name="Wang M."/>
            <person name="Ng V."/>
            <person name="Grigoriev I.V."/>
            <person name="Spatafora J.W."/>
            <person name="Magnuson J.K."/>
            <person name="Baker S.E."/>
            <person name="Pomraning K.R."/>
        </authorList>
    </citation>
    <scope>NUCLEOTIDE SEQUENCE [LARGE SCALE GENOMIC DNA]</scope>
    <source>
        <strain evidence="2">CBS 10300</strain>
    </source>
</reference>
<dbReference type="Proteomes" id="UP001489719">
    <property type="component" value="Unassembled WGS sequence"/>
</dbReference>